<evidence type="ECO:0000313" key="3">
    <source>
        <dbReference type="EMBL" id="MBB4660837.1"/>
    </source>
</evidence>
<dbReference type="Proteomes" id="UP000585272">
    <property type="component" value="Unassembled WGS sequence"/>
</dbReference>
<name>A0A840I7K0_9ACTN</name>
<evidence type="ECO:0000256" key="2">
    <source>
        <dbReference type="ARBA" id="ARBA00023002"/>
    </source>
</evidence>
<proteinExistence type="inferred from homology"/>
<protein>
    <submittedName>
        <fullName evidence="3">3-oxoacyl-[acyl-carrier protein] reductase</fullName>
        <ecNumber evidence="3">1.1.1.100</ecNumber>
    </submittedName>
</protein>
<dbReference type="AlphaFoldDB" id="A0A840I7K0"/>
<dbReference type="GO" id="GO:0004316">
    <property type="term" value="F:3-oxoacyl-[acyl-carrier-protein] reductase (NADPH) activity"/>
    <property type="evidence" value="ECO:0007669"/>
    <property type="project" value="UniProtKB-EC"/>
</dbReference>
<dbReference type="Gene3D" id="3.40.50.720">
    <property type="entry name" value="NAD(P)-binding Rossmann-like Domain"/>
    <property type="match status" value="1"/>
</dbReference>
<accession>A0A840I7K0</accession>
<dbReference type="PRINTS" id="PR00081">
    <property type="entry name" value="GDHRDH"/>
</dbReference>
<dbReference type="PANTHER" id="PTHR48107:SF7">
    <property type="entry name" value="RE15974P"/>
    <property type="match status" value="1"/>
</dbReference>
<dbReference type="PANTHER" id="PTHR48107">
    <property type="entry name" value="NADPH-DEPENDENT ALDEHYDE REDUCTASE-LIKE PROTEIN, CHLOROPLASTIC-RELATED"/>
    <property type="match status" value="1"/>
</dbReference>
<dbReference type="CDD" id="cd05233">
    <property type="entry name" value="SDR_c"/>
    <property type="match status" value="1"/>
</dbReference>
<dbReference type="Pfam" id="PF13561">
    <property type="entry name" value="adh_short_C2"/>
    <property type="match status" value="1"/>
</dbReference>
<keyword evidence="2 3" id="KW-0560">Oxidoreductase</keyword>
<dbReference type="InterPro" id="IPR002347">
    <property type="entry name" value="SDR_fam"/>
</dbReference>
<reference evidence="3 4" key="1">
    <citation type="submission" date="2020-08" db="EMBL/GenBank/DDBJ databases">
        <title>Genomic Encyclopedia of Archaeal and Bacterial Type Strains, Phase II (KMG-II): from individual species to whole genera.</title>
        <authorList>
            <person name="Goeker M."/>
        </authorList>
    </citation>
    <scope>NUCLEOTIDE SEQUENCE [LARGE SCALE GENOMIC DNA]</scope>
    <source>
        <strain evidence="3 4">DSM 23288</strain>
    </source>
</reference>
<evidence type="ECO:0000313" key="4">
    <source>
        <dbReference type="Proteomes" id="UP000585272"/>
    </source>
</evidence>
<comment type="similarity">
    <text evidence="1">Belongs to the short-chain dehydrogenases/reductases (SDR) family.</text>
</comment>
<keyword evidence="4" id="KW-1185">Reference proteome</keyword>
<dbReference type="RefSeq" id="WP_183338482.1">
    <property type="nucleotide sequence ID" value="NZ_JACHNU010000001.1"/>
</dbReference>
<gene>
    <name evidence="3" type="ORF">BDZ31_000410</name>
</gene>
<dbReference type="EC" id="1.1.1.100" evidence="3"/>
<comment type="caution">
    <text evidence="3">The sequence shown here is derived from an EMBL/GenBank/DDBJ whole genome shotgun (WGS) entry which is preliminary data.</text>
</comment>
<dbReference type="InterPro" id="IPR036291">
    <property type="entry name" value="NAD(P)-bd_dom_sf"/>
</dbReference>
<dbReference type="SUPFAM" id="SSF51735">
    <property type="entry name" value="NAD(P)-binding Rossmann-fold domains"/>
    <property type="match status" value="1"/>
</dbReference>
<organism evidence="3 4">
    <name type="scientific">Conexibacter arvalis</name>
    <dbReference type="NCBI Taxonomy" id="912552"/>
    <lineage>
        <taxon>Bacteria</taxon>
        <taxon>Bacillati</taxon>
        <taxon>Actinomycetota</taxon>
        <taxon>Thermoleophilia</taxon>
        <taxon>Solirubrobacterales</taxon>
        <taxon>Conexibacteraceae</taxon>
        <taxon>Conexibacter</taxon>
    </lineage>
</organism>
<dbReference type="EMBL" id="JACHNU010000001">
    <property type="protein sequence ID" value="MBB4660837.1"/>
    <property type="molecule type" value="Genomic_DNA"/>
</dbReference>
<evidence type="ECO:0000256" key="1">
    <source>
        <dbReference type="ARBA" id="ARBA00006484"/>
    </source>
</evidence>
<sequence>MGATERDGAQPLAGRVALVTGANHGIGAATAIALATRGADVLVSYLALPHASAGDGDPPGGGPAVDATDDAVGDDGIPLAYHRSRARDAGWVVTAIETIGGRALAVEADLSDPAAPAALLDAAERALGPVEIVVCNATGWVQDSFSPAERDAIGRPLAPVTAATFNAQFAVDARATALLIAEFARRHVARGGRWGRIVSLTSEGRDGFPSEVSYGAAKAALESYTLSAAHELAPHGVTANVVHPPVTDTGWIAESARPAMEAHSPFGTVAHPEDVAGAIALLCLEESARVTANVIRMR</sequence>